<feature type="domain" description="DUF6604" evidence="2">
    <location>
        <begin position="10"/>
        <end position="248"/>
    </location>
</feature>
<dbReference type="Proteomes" id="UP001583177">
    <property type="component" value="Unassembled WGS sequence"/>
</dbReference>
<keyword evidence="4" id="KW-1185">Reference proteome</keyword>
<accession>A0ABR3XIU7</accession>
<evidence type="ECO:0000256" key="1">
    <source>
        <dbReference type="SAM" id="MobiDB-lite"/>
    </source>
</evidence>
<dbReference type="InterPro" id="IPR046539">
    <property type="entry name" value="DUF6604"/>
</dbReference>
<protein>
    <recommendedName>
        <fullName evidence="2">DUF6604 domain-containing protein</fullName>
    </recommendedName>
</protein>
<sequence>MSSLTADTYRQYKEHTESMLKWLSNSLRGLDIAFDGRLEDASIRKLLELASCAKDAGAVMPYQVIHSLEQALKLRRKYNAWFSKNFSRQASSEDIKRIQHSNEAHAAYNDVLQCIHDLFAPAKTQASHSLQSSSSSLDKKILEVNNLFARLEVEETAEKEQQSSTTRLPSASASASTPAAKSLVQKKARMLIEDKILELYCLYDDANKIRDYLRNKWAEYSSRKIDLESVSLTTQVALESFAEVEKAFELKHSAPLKDHPDVFWAKYGDIYAYLATGELFDSVYYDDSAAYQKKQDKTAARAQTRQRQEFQLRIGGPKLQLPDELRNWVFNPMHLAIDKMMSKDDYWILKQACRSAADRSGDLDAVMGLSGGQATRTAHSLCAAAREYLDTCIEFYAGIMFIAQTDTAFLGPADFITNLWHSDPWDNSIRMVLCVQFLHDIRTAKPEPGQVQLLTQISEDYKKLGDNWPKFNKEERAETLTPEEYEVFQRRMEKHRFWMDGQVPALGDMGLLKKMKKKRLQKLQRLPLLVNPLLGGIFLFFQSVNYYRNTITVLNTQWCLVPCAHLINWVTVATKNTTADFQKIWTDFGTALELIGPRPIWMGSGPPETLSQCRNRMLLACGLPLTEFYKRMKDGDIPRAEELFKRIKNNKTQSAKRSEEYRKQVDAIGAAAYIASRSGTRREEEQPQKRPGDLLEIAHSQHLPLLNAARENLCNHDKVKAQQPQIRKVVLARAAAAAADGPEEKKVAKSSARVPWDHQEQDMISYIESFSRAAQYEMPRLRFPYAELTSVCRHLLTSVFITVQKWGVLPTEMRLEEEAINKGEFGRGSQNVCCLLALYMMFRDKQPVLDEALLDLVEEGWEMDRYETSRDVLTRDFVQLCKDLGFTVPECALAASPSGEASGEPSVNSTG</sequence>
<dbReference type="PANTHER" id="PTHR38795">
    <property type="entry name" value="DUF6604 DOMAIN-CONTAINING PROTEIN"/>
    <property type="match status" value="1"/>
</dbReference>
<gene>
    <name evidence="3" type="ORF">Daus18300_003073</name>
</gene>
<evidence type="ECO:0000259" key="2">
    <source>
        <dbReference type="Pfam" id="PF20253"/>
    </source>
</evidence>
<dbReference type="PANTHER" id="PTHR38795:SF1">
    <property type="entry name" value="DUF6604 DOMAIN-CONTAINING PROTEIN"/>
    <property type="match status" value="1"/>
</dbReference>
<reference evidence="3 4" key="1">
    <citation type="journal article" date="2024" name="IMA Fungus">
        <title>IMA Genome - F19 : A genome assembly and annotation guide to empower mycologists, including annotated draft genome sequences of Ceratocystis pirilliformis, Diaporthe australafricana, Fusarium ophioides, Paecilomyces lecythidis, and Sporothrix stenoceras.</title>
        <authorList>
            <person name="Aylward J."/>
            <person name="Wilson A.M."/>
            <person name="Visagie C.M."/>
            <person name="Spraker J."/>
            <person name="Barnes I."/>
            <person name="Buitendag C."/>
            <person name="Ceriani C."/>
            <person name="Del Mar Angel L."/>
            <person name="du Plessis D."/>
            <person name="Fuchs T."/>
            <person name="Gasser K."/>
            <person name="Kramer D."/>
            <person name="Li W."/>
            <person name="Munsamy K."/>
            <person name="Piso A."/>
            <person name="Price J.L."/>
            <person name="Sonnekus B."/>
            <person name="Thomas C."/>
            <person name="van der Nest A."/>
            <person name="van Dijk A."/>
            <person name="van Heerden A."/>
            <person name="van Vuuren N."/>
            <person name="Yilmaz N."/>
            <person name="Duong T.A."/>
            <person name="van der Merwe N.A."/>
            <person name="Wingfield M.J."/>
            <person name="Wingfield B.D."/>
        </authorList>
    </citation>
    <scope>NUCLEOTIDE SEQUENCE [LARGE SCALE GENOMIC DNA]</scope>
    <source>
        <strain evidence="3 4">CMW 18300</strain>
    </source>
</reference>
<comment type="caution">
    <text evidence="3">The sequence shown here is derived from an EMBL/GenBank/DDBJ whole genome shotgun (WGS) entry which is preliminary data.</text>
</comment>
<dbReference type="EMBL" id="JAWRVE010000018">
    <property type="protein sequence ID" value="KAL1875882.1"/>
    <property type="molecule type" value="Genomic_DNA"/>
</dbReference>
<feature type="compositionally biased region" description="Low complexity" evidence="1">
    <location>
        <begin position="163"/>
        <end position="174"/>
    </location>
</feature>
<evidence type="ECO:0000313" key="4">
    <source>
        <dbReference type="Proteomes" id="UP001583177"/>
    </source>
</evidence>
<evidence type="ECO:0000313" key="3">
    <source>
        <dbReference type="EMBL" id="KAL1875882.1"/>
    </source>
</evidence>
<name>A0ABR3XIU7_9PEZI</name>
<feature type="region of interest" description="Disordered" evidence="1">
    <location>
        <begin position="155"/>
        <end position="174"/>
    </location>
</feature>
<dbReference type="Pfam" id="PF20253">
    <property type="entry name" value="DUF6604"/>
    <property type="match status" value="1"/>
</dbReference>
<proteinExistence type="predicted"/>
<organism evidence="3 4">
    <name type="scientific">Diaporthe australafricana</name>
    <dbReference type="NCBI Taxonomy" id="127596"/>
    <lineage>
        <taxon>Eukaryota</taxon>
        <taxon>Fungi</taxon>
        <taxon>Dikarya</taxon>
        <taxon>Ascomycota</taxon>
        <taxon>Pezizomycotina</taxon>
        <taxon>Sordariomycetes</taxon>
        <taxon>Sordariomycetidae</taxon>
        <taxon>Diaporthales</taxon>
        <taxon>Diaporthaceae</taxon>
        <taxon>Diaporthe</taxon>
    </lineage>
</organism>